<evidence type="ECO:0000313" key="8">
    <source>
        <dbReference type="EMBL" id="MBU5673093.1"/>
    </source>
</evidence>
<dbReference type="PROSITE" id="PS01217">
    <property type="entry name" value="SUCCINYL_COA_LIG_3"/>
    <property type="match status" value="1"/>
</dbReference>
<dbReference type="PIRSF" id="PIRSF001554">
    <property type="entry name" value="SucCS_beta"/>
    <property type="match status" value="1"/>
</dbReference>
<keyword evidence="5 8" id="KW-0436">Ligase</keyword>
<organism evidence="8 9">
    <name type="scientific">Paenibacillus brevis</name>
    <dbReference type="NCBI Taxonomy" id="2841508"/>
    <lineage>
        <taxon>Bacteria</taxon>
        <taxon>Bacillati</taxon>
        <taxon>Bacillota</taxon>
        <taxon>Bacilli</taxon>
        <taxon>Bacillales</taxon>
        <taxon>Paenibacillaceae</taxon>
        <taxon>Paenibacillus</taxon>
    </lineage>
</organism>
<dbReference type="HAMAP" id="MF_00558">
    <property type="entry name" value="Succ_CoA_beta"/>
    <property type="match status" value="1"/>
</dbReference>
<comment type="function">
    <text evidence="5">Succinyl-CoA synthetase functions in the citric acid cycle (TCA), coupling the hydrolysis of succinyl-CoA to the synthesis of either ATP or GTP and thus represents the only step of substrate-level phosphorylation in the TCA. The beta subunit provides nucleotide specificity of the enzyme and binds the substrate succinate, while the binding sites for coenzyme A and phosphate are found in the alpha subunit.</text>
</comment>
<dbReference type="Pfam" id="PF08442">
    <property type="entry name" value="ATP-grasp_2"/>
    <property type="match status" value="1"/>
</dbReference>
<evidence type="ECO:0000256" key="3">
    <source>
        <dbReference type="ARBA" id="ARBA00022741"/>
    </source>
</evidence>
<dbReference type="EC" id="6.2.1.5" evidence="5"/>
<keyword evidence="4 5" id="KW-0460">Magnesium</keyword>
<comment type="catalytic activity">
    <reaction evidence="5">
        <text>GTP + succinate + CoA = succinyl-CoA + GDP + phosphate</text>
        <dbReference type="Rhea" id="RHEA:22120"/>
        <dbReference type="ChEBI" id="CHEBI:30031"/>
        <dbReference type="ChEBI" id="CHEBI:37565"/>
        <dbReference type="ChEBI" id="CHEBI:43474"/>
        <dbReference type="ChEBI" id="CHEBI:57287"/>
        <dbReference type="ChEBI" id="CHEBI:57292"/>
        <dbReference type="ChEBI" id="CHEBI:58189"/>
    </reaction>
</comment>
<dbReference type="InterPro" id="IPR005809">
    <property type="entry name" value="Succ_CoA_ligase-like_bsu"/>
</dbReference>
<proteinExistence type="inferred from homology"/>
<dbReference type="EMBL" id="JAHLQJ010000012">
    <property type="protein sequence ID" value="MBU5673093.1"/>
    <property type="molecule type" value="Genomic_DNA"/>
</dbReference>
<feature type="binding site" evidence="5">
    <location>
        <begin position="321"/>
        <end position="323"/>
    </location>
    <ligand>
        <name>substrate</name>
        <note>ligand shared with subunit alpha</note>
    </ligand>
</feature>
<dbReference type="NCBIfam" id="TIGR01016">
    <property type="entry name" value="sucCoAbeta"/>
    <property type="match status" value="1"/>
</dbReference>
<feature type="binding site" evidence="5">
    <location>
        <position position="102"/>
    </location>
    <ligand>
        <name>ATP</name>
        <dbReference type="ChEBI" id="CHEBI:30616"/>
    </ligand>
</feature>
<gene>
    <name evidence="5 8" type="primary">sucC</name>
    <name evidence="8" type="ORF">KQJ23_14745</name>
</gene>
<keyword evidence="9" id="KW-1185">Reference proteome</keyword>
<dbReference type="InterPro" id="IPR013650">
    <property type="entry name" value="ATP-grasp_succ-CoA_synth-type"/>
</dbReference>
<feature type="binding site" evidence="5">
    <location>
        <begin position="53"/>
        <end position="55"/>
    </location>
    <ligand>
        <name>ATP</name>
        <dbReference type="ChEBI" id="CHEBI:30616"/>
    </ligand>
</feature>
<protein>
    <recommendedName>
        <fullName evidence="5">Succinate--CoA ligase [ADP-forming] subunit beta</fullName>
        <ecNumber evidence="5">6.2.1.5</ecNumber>
    </recommendedName>
    <alternativeName>
        <fullName evidence="5">Succinyl-CoA synthetase subunit beta</fullName>
        <shortName evidence="5">SCS-beta</shortName>
    </alternativeName>
</protein>
<feature type="binding site" evidence="5">
    <location>
        <position position="107"/>
    </location>
    <ligand>
        <name>ATP</name>
        <dbReference type="ChEBI" id="CHEBI:30616"/>
    </ligand>
</feature>
<comment type="pathway">
    <text evidence="5">Carbohydrate metabolism; tricarboxylic acid cycle; succinate from succinyl-CoA (ligase route): step 1/1.</text>
</comment>
<evidence type="ECO:0000313" key="9">
    <source>
        <dbReference type="Proteomes" id="UP000743001"/>
    </source>
</evidence>
<feature type="binding site" evidence="5">
    <location>
        <position position="199"/>
    </location>
    <ligand>
        <name>Mg(2+)</name>
        <dbReference type="ChEBI" id="CHEBI:18420"/>
    </ligand>
</feature>
<evidence type="ECO:0000259" key="7">
    <source>
        <dbReference type="PROSITE" id="PS50975"/>
    </source>
</evidence>
<dbReference type="InterPro" id="IPR011761">
    <property type="entry name" value="ATP-grasp"/>
</dbReference>
<evidence type="ECO:0000256" key="1">
    <source>
        <dbReference type="ARBA" id="ARBA00022532"/>
    </source>
</evidence>
<dbReference type="InterPro" id="IPR005811">
    <property type="entry name" value="SUCC_ACL_C"/>
</dbReference>
<keyword evidence="5 6" id="KW-0067">ATP-binding</keyword>
<feature type="binding site" evidence="5">
    <location>
        <position position="46"/>
    </location>
    <ligand>
        <name>ATP</name>
        <dbReference type="ChEBI" id="CHEBI:30616"/>
    </ligand>
</feature>
<dbReference type="PANTHER" id="PTHR11815:SF10">
    <property type="entry name" value="SUCCINATE--COA LIGASE [GDP-FORMING] SUBUNIT BETA, MITOCHONDRIAL"/>
    <property type="match status" value="1"/>
</dbReference>
<comment type="catalytic activity">
    <reaction evidence="5">
        <text>succinate + ATP + CoA = succinyl-CoA + ADP + phosphate</text>
        <dbReference type="Rhea" id="RHEA:17661"/>
        <dbReference type="ChEBI" id="CHEBI:30031"/>
        <dbReference type="ChEBI" id="CHEBI:30616"/>
        <dbReference type="ChEBI" id="CHEBI:43474"/>
        <dbReference type="ChEBI" id="CHEBI:57287"/>
        <dbReference type="ChEBI" id="CHEBI:57292"/>
        <dbReference type="ChEBI" id="CHEBI:456216"/>
        <dbReference type="EC" id="6.2.1.5"/>
    </reaction>
</comment>
<accession>A0ABS6FUN0</accession>
<dbReference type="Pfam" id="PF00549">
    <property type="entry name" value="Ligase_CoA"/>
    <property type="match status" value="1"/>
</dbReference>
<dbReference type="Proteomes" id="UP000743001">
    <property type="component" value="Unassembled WGS sequence"/>
</dbReference>
<dbReference type="NCBIfam" id="NF001913">
    <property type="entry name" value="PRK00696.1"/>
    <property type="match status" value="1"/>
</dbReference>
<evidence type="ECO:0000256" key="6">
    <source>
        <dbReference type="PROSITE-ProRule" id="PRU00409"/>
    </source>
</evidence>
<comment type="cofactor">
    <cofactor evidence="5">
        <name>Mg(2+)</name>
        <dbReference type="ChEBI" id="CHEBI:18420"/>
    </cofactor>
    <text evidence="5">Binds 1 Mg(2+) ion per subunit.</text>
</comment>
<dbReference type="RefSeq" id="WP_216479644.1">
    <property type="nucleotide sequence ID" value="NZ_JAHLQJ010000012.1"/>
</dbReference>
<feature type="domain" description="ATP-grasp" evidence="7">
    <location>
        <begin position="9"/>
        <end position="244"/>
    </location>
</feature>
<sequence>MNIHEYQGKEVLKQYGVAVPEGRVAFSVDEAVAAAEALNSPVVVVKAQIHAGGRGKAGGVKVAKSLEEVRTYADDILGKVLVTHQTGPEGKEVKRLLIEQGCDIKKEYYVGVVVDRGTGRVVMMVSEEGGTEIEEVAAHTPEKIIKEIIDPAIGLQAFQARRLAFAINIPKELIQEAARFMLALYEAFVDKDCSIAEINPLVVTGDGKVMALDAKLNFDANALYRHPEIAALRDLEEEDVKEIEASKYDLSYIALDGNIGCMVNGAGLAMSTMDIIKYYGGDPANFLDVGGGATAEKVTEAFKIILSDSKVKGIFVNIFGGIMKCDVIASGIVEAAKQVELDRPLVVRLEGTNVELGKKILGESGLAIVSADSMADGAQKIVALVS</sequence>
<comment type="similarity">
    <text evidence="5">Belongs to the succinate/malate CoA ligase beta subunit family.</text>
</comment>
<name>A0ABS6FUN0_9BACL</name>
<dbReference type="PROSITE" id="PS50975">
    <property type="entry name" value="ATP_GRASP"/>
    <property type="match status" value="1"/>
</dbReference>
<comment type="subunit">
    <text evidence="5">Heterotetramer of two alpha and two beta subunits.</text>
</comment>
<keyword evidence="1 5" id="KW-0816">Tricarboxylic acid cycle</keyword>
<evidence type="ECO:0000256" key="4">
    <source>
        <dbReference type="ARBA" id="ARBA00022842"/>
    </source>
</evidence>
<comment type="caution">
    <text evidence="8">The sequence shown here is derived from an EMBL/GenBank/DDBJ whole genome shotgun (WGS) entry which is preliminary data.</text>
</comment>
<keyword evidence="3 5" id="KW-0547">Nucleotide-binding</keyword>
<dbReference type="GO" id="GO:0004775">
    <property type="term" value="F:succinate-CoA ligase (ADP-forming) activity"/>
    <property type="evidence" value="ECO:0007669"/>
    <property type="project" value="UniProtKB-EC"/>
</dbReference>
<dbReference type="PANTHER" id="PTHR11815">
    <property type="entry name" value="SUCCINYL-COA SYNTHETASE BETA CHAIN"/>
    <property type="match status" value="1"/>
</dbReference>
<feature type="binding site" evidence="5">
    <location>
        <position position="264"/>
    </location>
    <ligand>
        <name>substrate</name>
        <note>ligand shared with subunit alpha</note>
    </ligand>
</feature>
<feature type="binding site" evidence="5">
    <location>
        <position position="99"/>
    </location>
    <ligand>
        <name>ATP</name>
        <dbReference type="ChEBI" id="CHEBI:30616"/>
    </ligand>
</feature>
<reference evidence="8 9" key="1">
    <citation type="submission" date="2021-06" db="EMBL/GenBank/DDBJ databases">
        <authorList>
            <person name="Sun Q."/>
            <person name="Li D."/>
        </authorList>
    </citation>
    <scope>NUCLEOTIDE SEQUENCE [LARGE SCALE GENOMIC DNA]</scope>
    <source>
        <strain evidence="8 9">MSJ-6</strain>
    </source>
</reference>
<keyword evidence="2 5" id="KW-0479">Metal-binding</keyword>
<evidence type="ECO:0000256" key="5">
    <source>
        <dbReference type="HAMAP-Rule" id="MF_00558"/>
    </source>
</evidence>
<feature type="binding site" evidence="5">
    <location>
        <position position="213"/>
    </location>
    <ligand>
        <name>Mg(2+)</name>
        <dbReference type="ChEBI" id="CHEBI:18420"/>
    </ligand>
</feature>
<dbReference type="InterPro" id="IPR017866">
    <property type="entry name" value="Succ-CoA_synthase_bsu_CS"/>
</dbReference>
<evidence type="ECO:0000256" key="2">
    <source>
        <dbReference type="ARBA" id="ARBA00022723"/>
    </source>
</evidence>